<dbReference type="Proteomes" id="UP000663444">
    <property type="component" value="Chromosome"/>
</dbReference>
<dbReference type="InterPro" id="IPR007523">
    <property type="entry name" value="NDUFAF3/AAMDC"/>
</dbReference>
<dbReference type="SUPFAM" id="SSF64076">
    <property type="entry name" value="MTH938-like"/>
    <property type="match status" value="1"/>
</dbReference>
<dbReference type="CDD" id="cd05560">
    <property type="entry name" value="Xcc1710_like"/>
    <property type="match status" value="1"/>
</dbReference>
<evidence type="ECO:0000313" key="1">
    <source>
        <dbReference type="EMBL" id="QRJ62187.1"/>
    </source>
</evidence>
<dbReference type="AlphaFoldDB" id="A0A974PVB6"/>
<gene>
    <name evidence="1" type="ORF">IWH25_10280</name>
</gene>
<keyword evidence="2" id="KW-1185">Reference proteome</keyword>
<proteinExistence type="predicted"/>
<evidence type="ECO:0000313" key="2">
    <source>
        <dbReference type="Proteomes" id="UP000663444"/>
    </source>
</evidence>
<dbReference type="Pfam" id="PF04430">
    <property type="entry name" value="DUF498"/>
    <property type="match status" value="1"/>
</dbReference>
<organism evidence="1 2">
    <name type="scientific">Azospira restricta</name>
    <dbReference type="NCBI Taxonomy" id="404405"/>
    <lineage>
        <taxon>Bacteria</taxon>
        <taxon>Pseudomonadati</taxon>
        <taxon>Pseudomonadota</taxon>
        <taxon>Betaproteobacteria</taxon>
        <taxon>Rhodocyclales</taxon>
        <taxon>Rhodocyclaceae</taxon>
        <taxon>Azospira</taxon>
    </lineage>
</organism>
<accession>A0A974PVB6</accession>
<protein>
    <submittedName>
        <fullName evidence="1">Mth938-like domain-containing protein</fullName>
    </submittedName>
</protein>
<dbReference type="PANTHER" id="PTHR21192">
    <property type="entry name" value="NUCLEAR PROTEIN E3-3"/>
    <property type="match status" value="1"/>
</dbReference>
<dbReference type="Gene3D" id="3.40.1230.10">
    <property type="entry name" value="MTH938-like"/>
    <property type="match status" value="1"/>
</dbReference>
<dbReference type="EMBL" id="CP064781">
    <property type="protein sequence ID" value="QRJ62187.1"/>
    <property type="molecule type" value="Genomic_DNA"/>
</dbReference>
<name>A0A974PVB6_9RHOO</name>
<dbReference type="InterPro" id="IPR036748">
    <property type="entry name" value="MTH938-like_sf"/>
</dbReference>
<sequence length="123" mass="13173">MKLHLSDADSKLNTFTGYGDGYVAVNGIQYRSNITVLPGQLLPEWTAASFETLVEADFAKLAALQPEILLLGTGSTLRFPAPALLQPLLAARIGLEVMDTQAACRTYNILVAEGRRVAAAILV</sequence>
<dbReference type="RefSeq" id="WP_203385715.1">
    <property type="nucleotide sequence ID" value="NZ_CP064781.1"/>
</dbReference>
<reference evidence="1" key="1">
    <citation type="submission" date="2020-11" db="EMBL/GenBank/DDBJ databases">
        <title>Azospira restricta DSM 18626 genome sequence.</title>
        <authorList>
            <person name="Moe W.M."/>
        </authorList>
    </citation>
    <scope>NUCLEOTIDE SEQUENCE</scope>
    <source>
        <strain evidence="1">DSM 18626</strain>
    </source>
</reference>
<dbReference type="PANTHER" id="PTHR21192:SF2">
    <property type="entry name" value="NADH DEHYDROGENASE [UBIQUINONE] 1 ALPHA SUBCOMPLEX ASSEMBLY FACTOR 3"/>
    <property type="match status" value="1"/>
</dbReference>
<dbReference type="KEGG" id="ares:IWH25_10280"/>